<dbReference type="Pfam" id="PF00069">
    <property type="entry name" value="Pkinase"/>
    <property type="match status" value="1"/>
</dbReference>
<evidence type="ECO:0000256" key="13">
    <source>
        <dbReference type="ARBA" id="ARBA00023242"/>
    </source>
</evidence>
<feature type="compositionally biased region" description="Low complexity" evidence="18">
    <location>
        <begin position="1606"/>
        <end position="1629"/>
    </location>
</feature>
<dbReference type="Gene3D" id="1.10.510.10">
    <property type="entry name" value="Transferase(Phosphotransferase) domain 1"/>
    <property type="match status" value="1"/>
</dbReference>
<dbReference type="STRING" id="7739.C3Y5H6"/>
<keyword evidence="4" id="KW-0723">Serine/threonine-protein kinase</keyword>
<feature type="compositionally biased region" description="Basic residues" evidence="18">
    <location>
        <begin position="1"/>
        <end position="15"/>
    </location>
</feature>
<comment type="catalytic activity">
    <reaction evidence="15">
        <text>L-seryl-[protein] + ATP = O-phospho-L-seryl-[protein] + ADP + H(+)</text>
        <dbReference type="Rhea" id="RHEA:17989"/>
        <dbReference type="Rhea" id="RHEA-COMP:9863"/>
        <dbReference type="Rhea" id="RHEA-COMP:11604"/>
        <dbReference type="ChEBI" id="CHEBI:15378"/>
        <dbReference type="ChEBI" id="CHEBI:29999"/>
        <dbReference type="ChEBI" id="CHEBI:30616"/>
        <dbReference type="ChEBI" id="CHEBI:83421"/>
        <dbReference type="ChEBI" id="CHEBI:456216"/>
        <dbReference type="EC" id="2.7.11.1"/>
    </reaction>
</comment>
<feature type="region of interest" description="Disordered" evidence="18">
    <location>
        <begin position="1720"/>
        <end position="1748"/>
    </location>
</feature>
<gene>
    <name evidence="20" type="ORF">BRAFLDRAFT_87864</name>
</gene>
<keyword evidence="11" id="KW-0805">Transcription regulation</keyword>
<evidence type="ECO:0000256" key="17">
    <source>
        <dbReference type="PROSITE-ProRule" id="PRU10141"/>
    </source>
</evidence>
<accession>C3Y5H6</accession>
<dbReference type="EMBL" id="GG666487">
    <property type="protein sequence ID" value="EEN64223.1"/>
    <property type="molecule type" value="Genomic_DNA"/>
</dbReference>
<evidence type="ECO:0000256" key="2">
    <source>
        <dbReference type="ARBA" id="ARBA00012513"/>
    </source>
</evidence>
<evidence type="ECO:0000256" key="15">
    <source>
        <dbReference type="ARBA" id="ARBA00048679"/>
    </source>
</evidence>
<dbReference type="GO" id="GO:0005737">
    <property type="term" value="C:cytoplasm"/>
    <property type="evidence" value="ECO:0007669"/>
    <property type="project" value="UniProtKB-ARBA"/>
</dbReference>
<feature type="region of interest" description="Disordered" evidence="18">
    <location>
        <begin position="1"/>
        <end position="34"/>
    </location>
</feature>
<dbReference type="SMART" id="SM00220">
    <property type="entry name" value="S_TKc"/>
    <property type="match status" value="1"/>
</dbReference>
<protein>
    <recommendedName>
        <fullName evidence="2">non-specific serine/threonine protein kinase</fullName>
        <ecNumber evidence="2">2.7.11.1</ecNumber>
    </recommendedName>
</protein>
<keyword evidence="3" id="KW-1017">Isopeptide bond</keyword>
<feature type="compositionally biased region" description="Low complexity" evidence="18">
    <location>
        <begin position="704"/>
        <end position="725"/>
    </location>
</feature>
<dbReference type="eggNOG" id="KOG0667">
    <property type="taxonomic scope" value="Eukaryota"/>
</dbReference>
<evidence type="ECO:0000259" key="19">
    <source>
        <dbReference type="PROSITE" id="PS50011"/>
    </source>
</evidence>
<dbReference type="PROSITE" id="PS00108">
    <property type="entry name" value="PROTEIN_KINASE_ST"/>
    <property type="match status" value="1"/>
</dbReference>
<dbReference type="Pfam" id="PF20700">
    <property type="entry name" value="Mutator"/>
    <property type="match status" value="1"/>
</dbReference>
<keyword evidence="9 17" id="KW-0067">ATP-binding</keyword>
<dbReference type="FunFam" id="1.10.510.10:FF:000029">
    <property type="entry name" value="Homeodomain-interacting protein kinase 2 isoform 1"/>
    <property type="match status" value="1"/>
</dbReference>
<evidence type="ECO:0000256" key="4">
    <source>
        <dbReference type="ARBA" id="ARBA00022527"/>
    </source>
</evidence>
<evidence type="ECO:0000256" key="10">
    <source>
        <dbReference type="ARBA" id="ARBA00022843"/>
    </source>
</evidence>
<feature type="compositionally biased region" description="Basic and acidic residues" evidence="18">
    <location>
        <begin position="1630"/>
        <end position="1642"/>
    </location>
</feature>
<evidence type="ECO:0000256" key="11">
    <source>
        <dbReference type="ARBA" id="ARBA00023015"/>
    </source>
</evidence>
<evidence type="ECO:0000256" key="5">
    <source>
        <dbReference type="ARBA" id="ARBA00022553"/>
    </source>
</evidence>
<evidence type="ECO:0000256" key="14">
    <source>
        <dbReference type="ARBA" id="ARBA00047899"/>
    </source>
</evidence>
<keyword evidence="6" id="KW-0808">Transferase</keyword>
<feature type="region of interest" description="Disordered" evidence="18">
    <location>
        <begin position="1536"/>
        <end position="1592"/>
    </location>
</feature>
<dbReference type="InterPro" id="IPR008271">
    <property type="entry name" value="Ser/Thr_kinase_AS"/>
</dbReference>
<dbReference type="FunFam" id="3.30.200.20:FF:000022">
    <property type="entry name" value="Homeodomain-interacting protein kinase 2 isoform 1"/>
    <property type="match status" value="1"/>
</dbReference>
<dbReference type="GO" id="GO:0004674">
    <property type="term" value="F:protein serine/threonine kinase activity"/>
    <property type="evidence" value="ECO:0007669"/>
    <property type="project" value="UniProtKB-KW"/>
</dbReference>
<evidence type="ECO:0000256" key="9">
    <source>
        <dbReference type="ARBA" id="ARBA00022840"/>
    </source>
</evidence>
<comment type="subcellular location">
    <subcellularLocation>
        <location evidence="1">Nucleus</location>
    </subcellularLocation>
</comment>
<keyword evidence="5" id="KW-0597">Phosphoprotein</keyword>
<feature type="region of interest" description="Disordered" evidence="18">
    <location>
        <begin position="197"/>
        <end position="218"/>
    </location>
</feature>
<comment type="similarity">
    <text evidence="16">Belongs to the protein kinase superfamily. CMGC Ser/Thr protein kinase family. HIPK subfamily.</text>
</comment>
<dbReference type="PANTHER" id="PTHR24058:SF17">
    <property type="entry name" value="HOMEODOMAIN INTERACTING PROTEIN KINASE, ISOFORM D"/>
    <property type="match status" value="1"/>
</dbReference>
<dbReference type="EC" id="2.7.11.1" evidence="2"/>
<comment type="catalytic activity">
    <reaction evidence="14">
        <text>L-threonyl-[protein] + ATP = O-phospho-L-threonyl-[protein] + ADP + H(+)</text>
        <dbReference type="Rhea" id="RHEA:46608"/>
        <dbReference type="Rhea" id="RHEA-COMP:11060"/>
        <dbReference type="Rhea" id="RHEA-COMP:11605"/>
        <dbReference type="ChEBI" id="CHEBI:15378"/>
        <dbReference type="ChEBI" id="CHEBI:30013"/>
        <dbReference type="ChEBI" id="CHEBI:30616"/>
        <dbReference type="ChEBI" id="CHEBI:61977"/>
        <dbReference type="ChEBI" id="CHEBI:456216"/>
        <dbReference type="EC" id="2.7.11.1"/>
    </reaction>
</comment>
<dbReference type="InterPro" id="IPR017441">
    <property type="entry name" value="Protein_kinase_ATP_BS"/>
</dbReference>
<evidence type="ECO:0000256" key="6">
    <source>
        <dbReference type="ARBA" id="ARBA00022679"/>
    </source>
</evidence>
<dbReference type="GO" id="GO:0005524">
    <property type="term" value="F:ATP binding"/>
    <property type="evidence" value="ECO:0007669"/>
    <property type="project" value="UniProtKB-UniRule"/>
</dbReference>
<keyword evidence="8" id="KW-0418">Kinase</keyword>
<feature type="compositionally biased region" description="Polar residues" evidence="18">
    <location>
        <begin position="1539"/>
        <end position="1549"/>
    </location>
</feature>
<dbReference type="PROSITE" id="PS00107">
    <property type="entry name" value="PROTEIN_KINASE_ATP"/>
    <property type="match status" value="1"/>
</dbReference>
<evidence type="ECO:0000256" key="18">
    <source>
        <dbReference type="SAM" id="MobiDB-lite"/>
    </source>
</evidence>
<feature type="region of interest" description="Disordered" evidence="18">
    <location>
        <begin position="699"/>
        <end position="727"/>
    </location>
</feature>
<feature type="region of interest" description="Disordered" evidence="18">
    <location>
        <begin position="1469"/>
        <end position="1507"/>
    </location>
</feature>
<dbReference type="Gene3D" id="3.30.200.20">
    <property type="entry name" value="Phosphorylase Kinase, domain 1"/>
    <property type="match status" value="1"/>
</dbReference>
<feature type="region of interest" description="Disordered" evidence="18">
    <location>
        <begin position="1606"/>
        <end position="1666"/>
    </location>
</feature>
<keyword evidence="12" id="KW-0804">Transcription</keyword>
<evidence type="ECO:0000256" key="3">
    <source>
        <dbReference type="ARBA" id="ARBA00022499"/>
    </source>
</evidence>
<evidence type="ECO:0000256" key="12">
    <source>
        <dbReference type="ARBA" id="ARBA00023163"/>
    </source>
</evidence>
<dbReference type="SUPFAM" id="SSF56112">
    <property type="entry name" value="Protein kinase-like (PK-like)"/>
    <property type="match status" value="1"/>
</dbReference>
<evidence type="ECO:0000256" key="1">
    <source>
        <dbReference type="ARBA" id="ARBA00004123"/>
    </source>
</evidence>
<dbReference type="PANTHER" id="PTHR24058">
    <property type="entry name" value="DUAL SPECIFICITY PROTEIN KINASE"/>
    <property type="match status" value="1"/>
</dbReference>
<feature type="compositionally biased region" description="Basic residues" evidence="18">
    <location>
        <begin position="580"/>
        <end position="593"/>
    </location>
</feature>
<name>C3Y5H6_BRAFL</name>
<feature type="region of interest" description="Disordered" evidence="18">
    <location>
        <begin position="569"/>
        <end position="605"/>
    </location>
</feature>
<dbReference type="CDD" id="cd14211">
    <property type="entry name" value="STKc_HIPK"/>
    <property type="match status" value="1"/>
</dbReference>
<sequence length="2008" mass="222278">MPQRKKNSGLFKRGHTPWNQGEQFEQAEREDPPTYQRLTEEQYHLMVNTDRAGEPILDLARIAVEKSRPPILRPRKDARSHIDKLLGTQDKEDASDKDGQDSIAGYRIWLAEAAIRACASSQRRNFRLHCMEIAAALDLPVPSLSGMQKLANKYNDIIVEANRNDMRRWGDIIKAANAATGKGADCPIKGEADARYQSPLSSGRGHKPGQPSSHSFGTFAENETNMKKILAVHLSNKLCTTCNLGLDKGKGHKCSANIAKHAVIGDEAELGRQIGKQLLKNHIVVSHLVHDGDGHFVTGMSEVMQEQTGVPTKSLADTVHLSRRTARAATQGTWSPQMWPGRTRADKTRIQNRFGDDLKQRLEAEHKKALEKCGRNKDKIEEMMRKASDAIVTCYLDGDHTLCRKHSLVCSGQSKGFSFFPEGTKDKLCPDESDREEVKKIIAKRLGEQALEATRYGLNTNRVESANRQYSKSVPKNRTLSRTLEGHYASAVHSANNGTAASILLKRKAAGIPLSPRSPAADALREMERIQRYKRAIHKEPATKQRRKAKRMKEFQTYNETKEIGHYKSQVEEEDGVPAKRARRKAAPKRHRGMSSQGVYHLGSHHSSAFSSCKKLRVDRPDHGIPISTATITASIAPLQTLNANLRNANVAAVSANNASTLHANQNFVRASTIKLLDTYQKCGLKRKSEELDNVTHIDTSHHNASGNTVTTTTTNSSKNSSSNNEGDYNLVQHEVICSLTNRYEVLEFLGRGTFGQVVKCWKRGTNEIVAIKILKNHPSYARQGQIEVSILARLSAENADEFNFVRAYECFQHKNHTCLVFEMLEQNLYDFLKQSKFSPMPLKYIRPVLQQVLTALLKLKSLGLIHADLKPENIMLVDPVRQPYRVKVIDFGSASHVSKAVCSTYLQSRYYRAPEIILGLPFCEAIDMWSLGCVIAELFLGWPLYPGSCEYDQIRYISQTQGLPPEHMLNAATKTSRFFMRQDTEVNYPLWRLKTPEEHEAEYSIKSKEARKYIFNCLDDMAQVGYGIQKNDSSRRSRTWQVNVPSELEGSELLAEKADRREFVDLLKRMLQIDQDKRITPGEALNHPFVTLGHLVDYAHCNVVKEAVRNLEVCRRPFNLNQTPALFSTALDPTPTNNLTVTFNNQLNAMSQAHGALAPHAPQVTQAAPDLSLLNYQLQPGPCFPYQPPQVQQRLAQQAARTNGQFAATRTDPFQQSLCVNSFIGVPGYQGLQSSPSKHVGYNMRVDNPVAMVTQAPPTQLQLQPQLLTQNSTLQARHTPVMAQLQPGPQVANQQQFVPVTLAAGTAGSGWSQTAARAQNGTLLLRTWPANRQVLIAPWQQLQSVATQAPPAMQPQQTVIQEAIATNQPITDNWRHPFTVLNVSFLRHSLVAAPVQEGGLIPAEQGVLIGDGRLYDHLVDQRQLSAHRNPASQFNPVVTQSFLTNVPMPQTSNVWNLGMLPTNQVMNHQKRHGRSGQNRRQAAAQSQRSSPPATKHGKHSPPVTQGLSATVTTATSNAPTLLRATSPIRFRETHTKMEASSSPYNKQRQPIVIPDSPSPAPDRPISVITISSDSEDERNSPQGCKDRKCEACSNSGCNSMTQSCSLSGSSVLSASPDGSSSSSLSVSPVKDDHTTDRRRDQVISCVTVPDSPDSDSSRNMSPENLGASHISQMSVDLAANLRRHSSTHTIVVTPNNSRPVSQNLGFGSLEDLNRNRLAEDAASKSHSPNMASPLEVEPPIRGNSSARKNLEPLLSQGVMGKHNSMQGVKPKTEASAHAAEYGMQEEMDSKETLREVKVVGRAETMANNRPGRSLKNAMVHPQPQVHRSPKKNLMGNHPTQPQFRGRPNVVNVLPQQQPLNLTQVSPMQTQGQPVLLATQNNARQQPYLPQQVPFAAQGSPTHRQILTSQLQPSQAHIPIFPQPLGVRSPGAALPPLAHQSPRHSLAAHLPVNPTLLASTGQHLVGQSQFQAINRPTYIAVTTAGPMLSTAYNLSPTRSRQYQYIYQP</sequence>
<organism>
    <name type="scientific">Branchiostoma floridae</name>
    <name type="common">Florida lancelet</name>
    <name type="synonym">Amphioxus</name>
    <dbReference type="NCBI Taxonomy" id="7739"/>
    <lineage>
        <taxon>Eukaryota</taxon>
        <taxon>Metazoa</taxon>
        <taxon>Chordata</taxon>
        <taxon>Cephalochordata</taxon>
        <taxon>Leptocardii</taxon>
        <taxon>Amphioxiformes</taxon>
        <taxon>Branchiostomatidae</taxon>
        <taxon>Branchiostoma</taxon>
    </lineage>
</organism>
<dbReference type="InterPro" id="IPR049012">
    <property type="entry name" value="Mutator_transp_dom"/>
</dbReference>
<keyword evidence="10" id="KW-0832">Ubl conjugation</keyword>
<feature type="compositionally biased region" description="Low complexity" evidence="18">
    <location>
        <begin position="1476"/>
        <end position="1494"/>
    </location>
</feature>
<dbReference type="PROSITE" id="PS50011">
    <property type="entry name" value="PROTEIN_KINASE_DOM"/>
    <property type="match status" value="1"/>
</dbReference>
<evidence type="ECO:0000256" key="8">
    <source>
        <dbReference type="ARBA" id="ARBA00022777"/>
    </source>
</evidence>
<dbReference type="InterPro" id="IPR011009">
    <property type="entry name" value="Kinase-like_dom_sf"/>
</dbReference>
<evidence type="ECO:0000313" key="20">
    <source>
        <dbReference type="EMBL" id="EEN64223.1"/>
    </source>
</evidence>
<feature type="domain" description="Protein kinase" evidence="19">
    <location>
        <begin position="744"/>
        <end position="1091"/>
    </location>
</feature>
<evidence type="ECO:0000256" key="7">
    <source>
        <dbReference type="ARBA" id="ARBA00022741"/>
    </source>
</evidence>
<feature type="binding site" evidence="17">
    <location>
        <position position="773"/>
    </location>
    <ligand>
        <name>ATP</name>
        <dbReference type="ChEBI" id="CHEBI:30616"/>
    </ligand>
</feature>
<feature type="region of interest" description="Disordered" evidence="18">
    <location>
        <begin position="1808"/>
        <end position="1846"/>
    </location>
</feature>
<dbReference type="InterPro" id="IPR050494">
    <property type="entry name" value="Ser_Thr_dual-spec_kinase"/>
</dbReference>
<evidence type="ECO:0000256" key="16">
    <source>
        <dbReference type="ARBA" id="ARBA00061380"/>
    </source>
</evidence>
<keyword evidence="7 17" id="KW-0547">Nucleotide-binding</keyword>
<proteinExistence type="inferred from homology"/>
<dbReference type="InterPro" id="IPR000719">
    <property type="entry name" value="Prot_kinase_dom"/>
</dbReference>
<dbReference type="GO" id="GO:0005654">
    <property type="term" value="C:nucleoplasm"/>
    <property type="evidence" value="ECO:0007669"/>
    <property type="project" value="UniProtKB-ARBA"/>
</dbReference>
<reference evidence="20" key="1">
    <citation type="journal article" date="2008" name="Nature">
        <title>The amphioxus genome and the evolution of the chordate karyotype.</title>
        <authorList>
            <consortium name="US DOE Joint Genome Institute (JGI-PGF)"/>
            <person name="Putnam N.H."/>
            <person name="Butts T."/>
            <person name="Ferrier D.E.K."/>
            <person name="Furlong R.F."/>
            <person name="Hellsten U."/>
            <person name="Kawashima T."/>
            <person name="Robinson-Rechavi M."/>
            <person name="Shoguchi E."/>
            <person name="Terry A."/>
            <person name="Yu J.-K."/>
            <person name="Benito-Gutierrez E.L."/>
            <person name="Dubchak I."/>
            <person name="Garcia-Fernandez J."/>
            <person name="Gibson-Brown J.J."/>
            <person name="Grigoriev I.V."/>
            <person name="Horton A.C."/>
            <person name="de Jong P.J."/>
            <person name="Jurka J."/>
            <person name="Kapitonov V.V."/>
            <person name="Kohara Y."/>
            <person name="Kuroki Y."/>
            <person name="Lindquist E."/>
            <person name="Lucas S."/>
            <person name="Osoegawa K."/>
            <person name="Pennacchio L.A."/>
            <person name="Salamov A.A."/>
            <person name="Satou Y."/>
            <person name="Sauka-Spengler T."/>
            <person name="Schmutz J."/>
            <person name="Shin-I T."/>
            <person name="Toyoda A."/>
            <person name="Bronner-Fraser M."/>
            <person name="Fujiyama A."/>
            <person name="Holland L.Z."/>
            <person name="Holland P.W.H."/>
            <person name="Satoh N."/>
            <person name="Rokhsar D.S."/>
        </authorList>
    </citation>
    <scope>NUCLEOTIDE SEQUENCE [LARGE SCALE GENOMIC DNA]</scope>
    <source>
        <strain evidence="20">S238N-H82</strain>
        <tissue evidence="20">Testes</tissue>
    </source>
</reference>
<keyword evidence="13" id="KW-0539">Nucleus</keyword>
<dbReference type="InParanoid" id="C3Y5H6"/>
<dbReference type="FunCoup" id="C3Y5H6">
    <property type="interactions" value="446"/>
</dbReference>